<keyword evidence="2" id="KW-0677">Repeat</keyword>
<name>A0A5K7YIB0_9BACT</name>
<evidence type="ECO:0000313" key="6">
    <source>
        <dbReference type="EMBL" id="BBO69402.1"/>
    </source>
</evidence>
<dbReference type="InterPro" id="IPR011050">
    <property type="entry name" value="Pectin_lyase_fold/virulence"/>
</dbReference>
<evidence type="ECO:0000256" key="2">
    <source>
        <dbReference type="ARBA" id="ARBA00022737"/>
    </source>
</evidence>
<organism evidence="6 7">
    <name type="scientific">Desulfosarcina alkanivorans</name>
    <dbReference type="NCBI Taxonomy" id="571177"/>
    <lineage>
        <taxon>Bacteria</taxon>
        <taxon>Pseudomonadati</taxon>
        <taxon>Thermodesulfobacteriota</taxon>
        <taxon>Desulfobacteria</taxon>
        <taxon>Desulfobacterales</taxon>
        <taxon>Desulfosarcinaceae</taxon>
        <taxon>Desulfosarcina</taxon>
    </lineage>
</organism>
<dbReference type="EMBL" id="AP021874">
    <property type="protein sequence ID" value="BBO69402.1"/>
    <property type="molecule type" value="Genomic_DNA"/>
</dbReference>
<keyword evidence="3" id="KW-0325">Glycoprotein</keyword>
<dbReference type="NCBIfam" id="NF012209">
    <property type="entry name" value="LEPR-8K"/>
    <property type="match status" value="1"/>
</dbReference>
<dbReference type="GO" id="GO:0005509">
    <property type="term" value="F:calcium ion binding"/>
    <property type="evidence" value="ECO:0007669"/>
    <property type="project" value="InterPro"/>
</dbReference>
<dbReference type="Pfam" id="PF16184">
    <property type="entry name" value="Cadherin_3"/>
    <property type="match status" value="6"/>
</dbReference>
<sequence length="2663" mass="270814">MRKKGEPIKREPNHKGIGIHFEPLEPRILLSGSWGTGMDSPAPDIQAGPRSDFAQDTVAIYERTGRSVAVFEHQNQGPPGSGSTVDLLAGSPALETIPADHAGCSAAPGRIENDEIPSPYPQPDRETQLELVVVDAGIRNHGPLVDDILATAGDDRALEVLVLDSGRDGVEQVSDALAGRQGIDALHILSHGSEGQIQLGSTALTAGSLDAHADAIAGWSTALDGSADILIYGCDVAATPDGRAFIDTLAAMTGADVAASVDPTGNRANGGDWHLEYRVGTLENSVAVTPWLQQNWDQVLGQITVTTTSDTLDGDADTSSLAALAATPGSDGAISLREAIEAANADTGADTIILGSGTYGITRTGLADNTGDFDIRDDLSIVGVSPSQSIVDGNESNRVFEVHDDAAITVSFSNLKIQDGYTGLGGPDGAGLFINGSANTPSVSIANAWFSGNDTGAFGGDGGAIYNQADLTIVNTLIEGNTADLGGGLYNAVGATLRMANVTVSGNDSTDAEGGGLYNGGVATLRNVTVALNTSFTQGGGLFQAGGMLDMANSIFAGNSAGGSGNDIHGVVSSSGYNIVEDIADVTGLIGTDQNVDPLLGGLADNGGDLMTHAPAAAEAIDTADRSLMAITDQRGFLRGDGSPDIGAFEVGASAAGTADYLDRFDTDGSFAGDDGALPWINGWQEVNEADGASNGLAQVHDQFSGDGGGNVELRIKNDSGVWREVDLGGAVSASLSFDYVRADLEVDDHLVVYVQTAGGTGGVPVGDAPGTWDEIGRYSGVADDSTYQSESLDVSSYISTETRILLYAEGVAQVNDYIYIDNVKITLSLTATNAEESLAVNTGITVDEGSADNTVTAAMLLTTDADNTAAELVYTLTAAPTHGTLFLSGAALAATDTFTQDDIDNARITYDHDDSENLSDEFDFSVDDGAGTATTGTFSISVTAVNDNEEILAVNTGITVDEGSADNTVTAAMLATTDADNTAAELVYTLTTAPTHGTLYLSGVALADSDTFTQDDIDNDLITYDHDDSETLSDSFAFSVDDGVGAATTGTFSITVTGVNDAPTLTASADDPIFTEGGAASGLFSGTSASTVEVGQTLSTLVLTVTDAVDGGNEILNIDGNQIALADGTTGTTAINGLLFNVSVIGVTATVTLSGGTLSAAELETLVDGISYQHNSGTPTIGGRTVTLTRLVDSGGTANGGDDTATLAIASTVTVEAAGGTAPVPGNNAISINQGGGIVLDSTMLSATDADNADAGLTFNVSGVSNGWFAFLSDTATPITSFDQSAVTAGNVVFIHDGGELAPAYQISVTDGSTSTAAAPAMVTFSQTGSGVLWVSTDGDVGASNGAPGLDGTGWRKGDILQQAAPNLSLGEAATDGTFSIAFDSSNFATDANVNGMHFVTGTVTIGSSNAITLQAGDLLLTTSNYKTFSSNGAFPPSDLTVDKTDIFFFRPDTPGDYSVGNFYLLLSDPFRDGAEIRGLSLVEKDVWVGDVQLQAGDLLLARSGGAEDNDIWLLETGTLDPTVGGSYPTAQRLIEGDDAGVDIEDKIHGLDIVETDISGGGYNFDAGTILVTLDADDGDGIGTTAQAADQQDIVALQVNKTTLGSGAGNAQGVATLVFDGDDVSGNDVNFDSGSENLDGLTLTVTPGTGNAAPTLDSSTLVVNEDQTVTLTAAMLSASDLNDADSGLVFNVSSVSGGRFEIAGAPGVAVTSFTKAQIDAGDVLFVDDGDELAPAFNVSVSDGLLSDGPVAATINFTPVNDEQTLAVNTGITVAEGSSGNTVTAAMLAVTDADHTADQRVYTLSGIPASGTLYLNGAALFLGDTFTQDDIDNDRVTYDHDGSEITADSFAFSVDDGVGAASAGTFSITVTPQNDAPTASGSCTIAGTDEDTISAAVQVSTIVSDASITVNDRDGDIVGIAVFDTTGLGNWQYSTNGVSGWTDFGTVNPNAALLLSETTWVRYLPDGTNGEIVGFDFRAWDQTTGSSSINGAPEVADTVPGGGTTAYSPSAARVALTVTAANDEQVVATNTGMTVSEGGTGNTITAAMLQATDVDNSADQLVYSVTTVPINGILYLNGMALSASDSFTQDDIDNDRVTYDHDGSETTADSFAFSVDDGVGAASAGTFSITVTPQNDAPTATADSFTVAEGSTTRLNLSGNDSDADDGLDPAAITIVSGPDNGTIDSINADGTVVYTHDGGETRSDSFTYTIDDVAAATSNTVTVSITITPVNDAATGVPAIIGTAQEDGTLSADTSAIGDPDGLGAFSYQWQRSGDGGSTWHNVGPDSATYVLGDSDVGARIRLQVRFTDAQGAGEGPLTSAATAAVANVNDAGAVAIDNTTPVQGTTLTAAVTDPDGTSGPIAYQWQRDGVDIAGATGSSYTTTPDDVGTVITVTASYTDDGAAAEHPTSAGTTPVAGISPPQVPTVDPPADSGEPAGPPPVPDMKAPEPIAEEEAPATEPAAEPSAPPSAATQAAAISSRRPTAGRSPFLVKAAHQVGRILGADTYVKSIARRQAGNPPGLQAEAPTDREPHPVDRHAGLHRRTAARAYLNMVNSLDEVKKEMAGDVAVNQTILGSAIAVSTGLSVGYVVWMIRGGMLLSSLLSSLPAWQILDPLPVLAVRRGDTDADDDESLASMVASQPRSAPGKPAPTGELTEATEET</sequence>
<dbReference type="PANTHER" id="PTHR45739:SF8">
    <property type="entry name" value="FRAS1-RELATED EXTRACELLULAR MATRIX PROTEIN 1"/>
    <property type="match status" value="1"/>
</dbReference>
<dbReference type="OrthoDB" id="5428840at2"/>
<feature type="domain" description="Cadherin" evidence="5">
    <location>
        <begin position="839"/>
        <end position="953"/>
    </location>
</feature>
<feature type="domain" description="Cadherin" evidence="5">
    <location>
        <begin position="953"/>
        <end position="1075"/>
    </location>
</feature>
<dbReference type="SUPFAM" id="SSF51126">
    <property type="entry name" value="Pectin lyase-like"/>
    <property type="match status" value="1"/>
</dbReference>
<gene>
    <name evidence="6" type="ORF">DSCA_33320</name>
</gene>
<dbReference type="GO" id="GO:0016020">
    <property type="term" value="C:membrane"/>
    <property type="evidence" value="ECO:0007669"/>
    <property type="project" value="InterPro"/>
</dbReference>
<dbReference type="InterPro" id="IPR002126">
    <property type="entry name" value="Cadherin-like_dom"/>
</dbReference>
<dbReference type="PROSITE" id="PS51854">
    <property type="entry name" value="CSPG"/>
    <property type="match status" value="5"/>
</dbReference>
<dbReference type="RefSeq" id="WP_155317446.1">
    <property type="nucleotide sequence ID" value="NZ_AP021874.1"/>
</dbReference>
<feature type="region of interest" description="Disordered" evidence="4">
    <location>
        <begin position="2403"/>
        <end position="2484"/>
    </location>
</feature>
<keyword evidence="7" id="KW-1185">Reference proteome</keyword>
<keyword evidence="1" id="KW-0732">Signal</keyword>
<feature type="region of interest" description="Disordered" evidence="4">
    <location>
        <begin position="2625"/>
        <end position="2663"/>
    </location>
</feature>
<evidence type="ECO:0000313" key="7">
    <source>
        <dbReference type="Proteomes" id="UP000427906"/>
    </source>
</evidence>
<dbReference type="InterPro" id="IPR039005">
    <property type="entry name" value="CSPG_rpt"/>
</dbReference>
<dbReference type="KEGG" id="dalk:DSCA_33320"/>
<dbReference type="Proteomes" id="UP000427906">
    <property type="component" value="Chromosome"/>
</dbReference>
<dbReference type="InterPro" id="IPR025592">
    <property type="entry name" value="DUF4347"/>
</dbReference>
<accession>A0A5K7YIB0</accession>
<dbReference type="Pfam" id="PF17963">
    <property type="entry name" value="Big_9"/>
    <property type="match status" value="1"/>
</dbReference>
<evidence type="ECO:0000259" key="5">
    <source>
        <dbReference type="PROSITE" id="PS50268"/>
    </source>
</evidence>
<dbReference type="Pfam" id="PF14252">
    <property type="entry name" value="DUF4347"/>
    <property type="match status" value="1"/>
</dbReference>
<dbReference type="InterPro" id="IPR053786">
    <property type="entry name" value="LEPRxLL_CS"/>
</dbReference>
<dbReference type="PANTHER" id="PTHR45739">
    <property type="entry name" value="MATRIX PROTEIN, PUTATIVE-RELATED"/>
    <property type="match status" value="1"/>
</dbReference>
<dbReference type="InterPro" id="IPR059226">
    <property type="entry name" value="Choice_anch_Q_dom"/>
</dbReference>
<dbReference type="NCBIfam" id="NF041518">
    <property type="entry name" value="choice_anch_Q"/>
    <property type="match status" value="1"/>
</dbReference>
<protein>
    <recommendedName>
        <fullName evidence="5">Cadherin domain-containing protein</fullName>
    </recommendedName>
</protein>
<reference evidence="6 7" key="1">
    <citation type="submission" date="2019-11" db="EMBL/GenBank/DDBJ databases">
        <title>Comparative genomics of hydrocarbon-degrading Desulfosarcina strains.</title>
        <authorList>
            <person name="Watanabe M."/>
            <person name="Kojima H."/>
            <person name="Fukui M."/>
        </authorList>
    </citation>
    <scope>NUCLEOTIDE SEQUENCE [LARGE SCALE GENOMIC DNA]</scope>
    <source>
        <strain evidence="6 7">PL12</strain>
    </source>
</reference>
<evidence type="ECO:0000256" key="3">
    <source>
        <dbReference type="ARBA" id="ARBA00023180"/>
    </source>
</evidence>
<evidence type="ECO:0000256" key="4">
    <source>
        <dbReference type="SAM" id="MobiDB-lite"/>
    </source>
</evidence>
<dbReference type="InterPro" id="IPR051561">
    <property type="entry name" value="FRAS1_ECM"/>
</dbReference>
<dbReference type="GO" id="GO:0009653">
    <property type="term" value="P:anatomical structure morphogenesis"/>
    <property type="evidence" value="ECO:0007669"/>
    <property type="project" value="TreeGrafter"/>
</dbReference>
<dbReference type="Gene3D" id="2.60.40.2700">
    <property type="match status" value="2"/>
</dbReference>
<dbReference type="PROSITE" id="PS50268">
    <property type="entry name" value="CADHERIN_2"/>
    <property type="match status" value="2"/>
</dbReference>
<proteinExistence type="predicted"/>
<feature type="compositionally biased region" description="Low complexity" evidence="4">
    <location>
        <begin position="2459"/>
        <end position="2481"/>
    </location>
</feature>
<dbReference type="GO" id="GO:0007156">
    <property type="term" value="P:homophilic cell adhesion via plasma membrane adhesion molecules"/>
    <property type="evidence" value="ECO:0007669"/>
    <property type="project" value="InterPro"/>
</dbReference>
<evidence type="ECO:0000256" key="1">
    <source>
        <dbReference type="ARBA" id="ARBA00022729"/>
    </source>
</evidence>